<dbReference type="Pfam" id="PF00651">
    <property type="entry name" value="BTB"/>
    <property type="match status" value="1"/>
</dbReference>
<dbReference type="Pfam" id="PF07534">
    <property type="entry name" value="TLD"/>
    <property type="match status" value="1"/>
</dbReference>
<dbReference type="PROSITE" id="PS51886">
    <property type="entry name" value="TLDC"/>
    <property type="match status" value="1"/>
</dbReference>
<name>A0A8H3KPY8_9GLOM</name>
<dbReference type="Proteomes" id="UP000615446">
    <property type="component" value="Unassembled WGS sequence"/>
</dbReference>
<dbReference type="Gene3D" id="3.30.710.10">
    <property type="entry name" value="Potassium Channel Kv1.1, Chain A"/>
    <property type="match status" value="1"/>
</dbReference>
<dbReference type="CDD" id="cd18186">
    <property type="entry name" value="BTB_POZ_ZBTB_KLHL-like"/>
    <property type="match status" value="1"/>
</dbReference>
<dbReference type="SUPFAM" id="SSF54695">
    <property type="entry name" value="POZ domain"/>
    <property type="match status" value="1"/>
</dbReference>
<dbReference type="InterPro" id="IPR006571">
    <property type="entry name" value="TLDc_dom"/>
</dbReference>
<dbReference type="PROSITE" id="PS50097">
    <property type="entry name" value="BTB"/>
    <property type="match status" value="1"/>
</dbReference>
<evidence type="ECO:0000259" key="1">
    <source>
        <dbReference type="PROSITE" id="PS50097"/>
    </source>
</evidence>
<dbReference type="Gene3D" id="1.25.40.420">
    <property type="match status" value="1"/>
</dbReference>
<evidence type="ECO:0000313" key="3">
    <source>
        <dbReference type="EMBL" id="GES73677.1"/>
    </source>
</evidence>
<dbReference type="InterPro" id="IPR051481">
    <property type="entry name" value="BTB-POZ/Galectin-3-binding"/>
</dbReference>
<sequence>MSIECWQENINDDYERLFETNEGYDVIIYAGENENVKELHALSNILRVRSQYFRTALSNEWAKKKDGKFILEKPNISSKTFEIILRFIYCGKIDFTKLKGPELLKLSMAIDELNIQSLIPRIGEYLIKHKYGFLQQNLIGIIETVYQNEAFTNLLDYCLNKICEEPKILFNSKNFTSLKAPIIELLLKRDDLCLEEIEIWDNLLKWAFAQNPTIPKDITKWNKEEVTIMKRSLHKYIPLIKFYHISSEDFHDKIYPLKKLLPKELINNLFTFYLVPNRKTNIDIQPPRQSKHCDSDIVNFQHFALFANWIDRKNDNYLRNIPYNFNLLYRSSRDGNTIKKFHEKTDNKGANIVIVKIKNTDQMIGGYNPLDWGGNRHFKTTADSFIFSFKNYKNTNTGKIGRVIKKEDAIYCYNSYGPTFGCSTNGGSCDIVCHSNDNKWRSHPNAYPDIDIPRNYEVENWEVFQVIKKN</sequence>
<dbReference type="PANTHER" id="PTHR24410">
    <property type="entry name" value="HL07962P-RELATED"/>
    <property type="match status" value="1"/>
</dbReference>
<organism evidence="3 4">
    <name type="scientific">Rhizophagus clarus</name>
    <dbReference type="NCBI Taxonomy" id="94130"/>
    <lineage>
        <taxon>Eukaryota</taxon>
        <taxon>Fungi</taxon>
        <taxon>Fungi incertae sedis</taxon>
        <taxon>Mucoromycota</taxon>
        <taxon>Glomeromycotina</taxon>
        <taxon>Glomeromycetes</taxon>
        <taxon>Glomerales</taxon>
        <taxon>Glomeraceae</taxon>
        <taxon>Rhizophagus</taxon>
    </lineage>
</organism>
<gene>
    <name evidence="3" type="ORF">RCL2_000119600</name>
</gene>
<dbReference type="InterPro" id="IPR000210">
    <property type="entry name" value="BTB/POZ_dom"/>
</dbReference>
<dbReference type="SMART" id="SM00225">
    <property type="entry name" value="BTB"/>
    <property type="match status" value="1"/>
</dbReference>
<dbReference type="OrthoDB" id="25620at2759"/>
<dbReference type="InterPro" id="IPR011333">
    <property type="entry name" value="SKP1/BTB/POZ_sf"/>
</dbReference>
<feature type="domain" description="BTB" evidence="1">
    <location>
        <begin position="24"/>
        <end position="97"/>
    </location>
</feature>
<feature type="domain" description="TLDc" evidence="2">
    <location>
        <begin position="296"/>
        <end position="467"/>
    </location>
</feature>
<dbReference type="EMBL" id="BLAL01000009">
    <property type="protein sequence ID" value="GES73677.1"/>
    <property type="molecule type" value="Genomic_DNA"/>
</dbReference>
<protein>
    <submittedName>
        <fullName evidence="3">BTB/POZ domain-containing protein</fullName>
    </submittedName>
</protein>
<dbReference type="PANTHER" id="PTHR24410:SF23">
    <property type="entry name" value="BTB DOMAIN-CONTAINING PROTEIN-RELATED"/>
    <property type="match status" value="1"/>
</dbReference>
<evidence type="ECO:0000313" key="4">
    <source>
        <dbReference type="Proteomes" id="UP000615446"/>
    </source>
</evidence>
<accession>A0A8H3KPY8</accession>
<comment type="caution">
    <text evidence="3">The sequence shown here is derived from an EMBL/GenBank/DDBJ whole genome shotgun (WGS) entry which is preliminary data.</text>
</comment>
<proteinExistence type="predicted"/>
<evidence type="ECO:0000259" key="2">
    <source>
        <dbReference type="PROSITE" id="PS51886"/>
    </source>
</evidence>
<reference evidence="3" key="1">
    <citation type="submission" date="2019-10" db="EMBL/GenBank/DDBJ databases">
        <title>Conservation and host-specific expression of non-tandemly repeated heterogenous ribosome RNA gene in arbuscular mycorrhizal fungi.</title>
        <authorList>
            <person name="Maeda T."/>
            <person name="Kobayashi Y."/>
            <person name="Nakagawa T."/>
            <person name="Ezawa T."/>
            <person name="Yamaguchi K."/>
            <person name="Bino T."/>
            <person name="Nishimoto Y."/>
            <person name="Shigenobu S."/>
            <person name="Kawaguchi M."/>
        </authorList>
    </citation>
    <scope>NUCLEOTIDE SEQUENCE</scope>
    <source>
        <strain evidence="3">HR1</strain>
    </source>
</reference>
<dbReference type="AlphaFoldDB" id="A0A8H3KPY8"/>